<dbReference type="Proteomes" id="UP000032024">
    <property type="component" value="Chromosome"/>
</dbReference>
<dbReference type="EMBL" id="CP010525">
    <property type="protein sequence ID" value="AJO24601.1"/>
    <property type="molecule type" value="Genomic_DNA"/>
</dbReference>
<keyword evidence="3" id="KW-1185">Reference proteome</keyword>
<keyword evidence="1" id="KW-0472">Membrane</keyword>
<evidence type="ECO:0000313" key="2">
    <source>
        <dbReference type="EMBL" id="AJO24601.1"/>
    </source>
</evidence>
<sequence>MKARTQFYQYRYKLNFQRPVFFGTFVNPAHIFMYMLKAQTIVIPRPVAIK</sequence>
<keyword evidence="1" id="KW-1133">Transmembrane helix</keyword>
<feature type="transmembrane region" description="Helical" evidence="1">
    <location>
        <begin position="20"/>
        <end position="36"/>
    </location>
</feature>
<proteinExistence type="predicted"/>
<dbReference type="AlphaFoldDB" id="A0AAN0WDJ8"/>
<protein>
    <submittedName>
        <fullName evidence="2">Uncharacterized protein</fullName>
    </submittedName>
</protein>
<accession>A0AAN0WDJ8</accession>
<gene>
    <name evidence="2" type="ORF">SB48_HM08orf06050</name>
</gene>
<name>A0AAN0WDJ8_HEYCO</name>
<organism evidence="2 3">
    <name type="scientific">Heyndrickxia coagulans</name>
    <name type="common">Weizmannia coagulans</name>
    <dbReference type="NCBI Taxonomy" id="1398"/>
    <lineage>
        <taxon>Bacteria</taxon>
        <taxon>Bacillati</taxon>
        <taxon>Bacillota</taxon>
        <taxon>Bacilli</taxon>
        <taxon>Bacillales</taxon>
        <taxon>Bacillaceae</taxon>
        <taxon>Heyndrickxia</taxon>
    </lineage>
</organism>
<keyword evidence="1" id="KW-0812">Transmembrane</keyword>
<evidence type="ECO:0000313" key="3">
    <source>
        <dbReference type="Proteomes" id="UP000032024"/>
    </source>
</evidence>
<evidence type="ECO:0000256" key="1">
    <source>
        <dbReference type="SAM" id="Phobius"/>
    </source>
</evidence>
<reference evidence="3" key="1">
    <citation type="submission" date="2015-01" db="EMBL/GenBank/DDBJ databases">
        <title>Comparative genome analysis of Bacillus coagulans HM-08, Clostridium butyricum HM-68, Bacillus subtilis HM-66 and Bacillus paralicheniformis BL-09.</title>
        <authorList>
            <person name="Zhang H."/>
        </authorList>
    </citation>
    <scope>NUCLEOTIDE SEQUENCE [LARGE SCALE GENOMIC DNA]</scope>
    <source>
        <strain evidence="3">HM-08</strain>
    </source>
</reference>